<reference evidence="2 3" key="1">
    <citation type="submission" date="2023-06" db="EMBL/GenBank/DDBJ databases">
        <title>Draft genome sequence of Gleimia hominis type strain CCUG 57540T.</title>
        <authorList>
            <person name="Salva-Serra F."/>
            <person name="Cardew S."/>
            <person name="Jensie Markopoulos S."/>
            <person name="Ohlen M."/>
            <person name="Inganas E."/>
            <person name="Svensson-Stadler L."/>
            <person name="Moore E.R.B."/>
        </authorList>
    </citation>
    <scope>NUCLEOTIDE SEQUENCE [LARGE SCALE GENOMIC DNA]</scope>
    <source>
        <strain evidence="2 3">CCUG 57540</strain>
    </source>
</reference>
<name>A0ABU3IFB6_9ACTO</name>
<comment type="caution">
    <text evidence="2">The sequence shown here is derived from an EMBL/GenBank/DDBJ whole genome shotgun (WGS) entry which is preliminary data.</text>
</comment>
<evidence type="ECO:0000259" key="1">
    <source>
        <dbReference type="Pfam" id="PF01979"/>
    </source>
</evidence>
<dbReference type="Proteomes" id="UP001247542">
    <property type="component" value="Unassembled WGS sequence"/>
</dbReference>
<gene>
    <name evidence="2" type="ORF">QS713_07640</name>
</gene>
<evidence type="ECO:0000313" key="3">
    <source>
        <dbReference type="Proteomes" id="UP001247542"/>
    </source>
</evidence>
<feature type="domain" description="Amidohydrolase-related" evidence="1">
    <location>
        <begin position="47"/>
        <end position="356"/>
    </location>
</feature>
<dbReference type="EMBL" id="JASXSX010000003">
    <property type="protein sequence ID" value="MDT3767930.1"/>
    <property type="molecule type" value="Genomic_DNA"/>
</dbReference>
<accession>A0ABU3IFB6</accession>
<dbReference type="Pfam" id="PF01979">
    <property type="entry name" value="Amidohydro_1"/>
    <property type="match status" value="1"/>
</dbReference>
<dbReference type="RefSeq" id="WP_313274129.1">
    <property type="nucleotide sequence ID" value="NZ_JASXSX010000003.1"/>
</dbReference>
<dbReference type="PANTHER" id="PTHR43135">
    <property type="entry name" value="ALPHA-D-RIBOSE 1-METHYLPHOSPHONATE 5-TRIPHOSPHATE DIPHOSPHATASE"/>
    <property type="match status" value="1"/>
</dbReference>
<dbReference type="InterPro" id="IPR011059">
    <property type="entry name" value="Metal-dep_hydrolase_composite"/>
</dbReference>
<sequence>MLFRGAALWREKGEPARWVEDIDLRIEGGTVRRVPRTQTSADLEGWMLPGLVDAHCHIGIDKSGPRQDADLLAQQARVAHNSGVLLVRDCGLPFDNRAVNEQPDGVRLLHCGQHIAKYKRYIRGLAVEVERDADLPQQMAYQARRSDGWIKLVGDWIDRADGADSTLQPLFSTEALKDGVQAAHEAGARVTVHTFARATIESLLEARVDCIEHGTGMTLSQMREAAQLGIAVTPTIIQVDLFPSFASSAGTKYPVYRDDMLGLYSDYSQTLRDFAESGLTLLPGTDSGSFQPHGSIAKEIMAFTRMGLTNAQILDRVTWQARDFLGFPSLSDGEAAHAVVYDRDPREDLSVLASPHRVVYEG</sequence>
<protein>
    <submittedName>
        <fullName evidence="2">Amidohydrolase family protein</fullName>
    </submittedName>
</protein>
<dbReference type="PANTHER" id="PTHR43135:SF4">
    <property type="entry name" value="AMIDOHYDROLASE-RELATED DOMAIN-CONTAINING PROTEIN"/>
    <property type="match status" value="1"/>
</dbReference>
<dbReference type="InterPro" id="IPR051781">
    <property type="entry name" value="Metallo-dep_Hydrolase"/>
</dbReference>
<evidence type="ECO:0000313" key="2">
    <source>
        <dbReference type="EMBL" id="MDT3767930.1"/>
    </source>
</evidence>
<dbReference type="Gene3D" id="2.30.40.10">
    <property type="entry name" value="Urease, subunit C, domain 1"/>
    <property type="match status" value="1"/>
</dbReference>
<dbReference type="SUPFAM" id="SSF51556">
    <property type="entry name" value="Metallo-dependent hydrolases"/>
    <property type="match status" value="1"/>
</dbReference>
<organism evidence="2 3">
    <name type="scientific">Gleimia hominis</name>
    <dbReference type="NCBI Taxonomy" id="595468"/>
    <lineage>
        <taxon>Bacteria</taxon>
        <taxon>Bacillati</taxon>
        <taxon>Actinomycetota</taxon>
        <taxon>Actinomycetes</taxon>
        <taxon>Actinomycetales</taxon>
        <taxon>Actinomycetaceae</taxon>
        <taxon>Gleimia</taxon>
    </lineage>
</organism>
<dbReference type="InterPro" id="IPR032466">
    <property type="entry name" value="Metal_Hydrolase"/>
</dbReference>
<keyword evidence="3" id="KW-1185">Reference proteome</keyword>
<proteinExistence type="predicted"/>
<dbReference type="InterPro" id="IPR006680">
    <property type="entry name" value="Amidohydro-rel"/>
</dbReference>
<dbReference type="Gene3D" id="3.20.20.140">
    <property type="entry name" value="Metal-dependent hydrolases"/>
    <property type="match status" value="1"/>
</dbReference>